<evidence type="ECO:0000256" key="2">
    <source>
        <dbReference type="ARBA" id="ARBA00006966"/>
    </source>
</evidence>
<dbReference type="InterPro" id="IPR001597">
    <property type="entry name" value="ArAA_b-elim_lyase/Thr_aldolase"/>
</dbReference>
<evidence type="ECO:0000259" key="6">
    <source>
        <dbReference type="Pfam" id="PF01212"/>
    </source>
</evidence>
<feature type="modified residue" description="N6-(pyridoxal phosphate)lysine" evidence="5">
    <location>
        <position position="201"/>
    </location>
</feature>
<dbReference type="GO" id="GO:0006567">
    <property type="term" value="P:L-threonine catabolic process"/>
    <property type="evidence" value="ECO:0007669"/>
    <property type="project" value="TreeGrafter"/>
</dbReference>
<reference evidence="7" key="1">
    <citation type="submission" date="2023-03" db="EMBL/GenBank/DDBJ databases">
        <title>Andean soil-derived lignocellulolytic bacterial consortium as a source of novel taxa and putative plastic-active enzymes.</title>
        <authorList>
            <person name="Diaz-Garcia L."/>
            <person name="Chuvochina M."/>
            <person name="Feuerriegel G."/>
            <person name="Bunk B."/>
            <person name="Sproer C."/>
            <person name="Streit W.R."/>
            <person name="Rodriguez L.M."/>
            <person name="Overmann J."/>
            <person name="Jimenez D.J."/>
        </authorList>
    </citation>
    <scope>NUCLEOTIDE SEQUENCE</scope>
    <source>
        <strain evidence="7">MAG 7</strain>
    </source>
</reference>
<evidence type="ECO:0000256" key="4">
    <source>
        <dbReference type="ARBA" id="ARBA00023239"/>
    </source>
</evidence>
<evidence type="ECO:0000256" key="3">
    <source>
        <dbReference type="ARBA" id="ARBA00022898"/>
    </source>
</evidence>
<dbReference type="AlphaFoldDB" id="A0AAJ5WSK6"/>
<accession>A0AAJ5WSK6</accession>
<keyword evidence="4" id="KW-0456">Lyase</keyword>
<dbReference type="GO" id="GO:0008732">
    <property type="term" value="F:L-allo-threonine aldolase activity"/>
    <property type="evidence" value="ECO:0007669"/>
    <property type="project" value="TreeGrafter"/>
</dbReference>
<dbReference type="GO" id="GO:0005829">
    <property type="term" value="C:cytosol"/>
    <property type="evidence" value="ECO:0007669"/>
    <property type="project" value="TreeGrafter"/>
</dbReference>
<dbReference type="InterPro" id="IPR015424">
    <property type="entry name" value="PyrdxlP-dep_Trfase"/>
</dbReference>
<evidence type="ECO:0000313" key="7">
    <source>
        <dbReference type="EMBL" id="WEK34922.1"/>
    </source>
</evidence>
<sequence length="341" mass="36676">MMSVDLRSDTFTKPTPGMLKAMLEAEVGDDVFGEDPTVNRLEATMAALFGMEAALYCPSGTMSNQIAIKAHTHPGDEVICDKTAHVYQYEAGGIAFNSGAQVKLLDGDHGRFTAAQVLAAINPDDIHKPPSTLVCLENTANRGGGSCYSLPDIQAIRAVCQEQGMALHLDGARLFNAMVATGTRPAQYGELFHSISVCLNKGLGCPMGSVLLGNREFIRKSRRIRKVLGGGTRQAGYMAASGLYALENQVDRLATDHEHARQLAAALTEKEFISGLLPVVTNIVIAETVPAYPAARFTEALRQEGILAIPIAAHQFRLVLHLGVTEEMVQHSIRVIRDLPG</sequence>
<dbReference type="CDD" id="cd06502">
    <property type="entry name" value="TA_like"/>
    <property type="match status" value="1"/>
</dbReference>
<dbReference type="InterPro" id="IPR015421">
    <property type="entry name" value="PyrdxlP-dep_Trfase_major"/>
</dbReference>
<dbReference type="EMBL" id="CP119311">
    <property type="protein sequence ID" value="WEK34922.1"/>
    <property type="molecule type" value="Genomic_DNA"/>
</dbReference>
<dbReference type="Gene3D" id="3.90.1150.10">
    <property type="entry name" value="Aspartate Aminotransferase, domain 1"/>
    <property type="match status" value="1"/>
</dbReference>
<dbReference type="FunFam" id="3.40.640.10:FF:000030">
    <property type="entry name" value="Low-specificity L-threonine aldolase"/>
    <property type="match status" value="1"/>
</dbReference>
<dbReference type="PIRSF" id="PIRSF017617">
    <property type="entry name" value="Thr_aldolase"/>
    <property type="match status" value="1"/>
</dbReference>
<organism evidence="7 8">
    <name type="scientific">Candidatus Pseudobacter hemicellulosilyticus</name>
    <dbReference type="NCBI Taxonomy" id="3121375"/>
    <lineage>
        <taxon>Bacteria</taxon>
        <taxon>Pseudomonadati</taxon>
        <taxon>Bacteroidota</taxon>
        <taxon>Chitinophagia</taxon>
        <taxon>Chitinophagales</taxon>
        <taxon>Chitinophagaceae</taxon>
        <taxon>Pseudobacter</taxon>
    </lineage>
</organism>
<gene>
    <name evidence="7" type="ORF">P0Y53_20735</name>
</gene>
<dbReference type="Pfam" id="PF01212">
    <property type="entry name" value="Beta_elim_lyase"/>
    <property type="match status" value="1"/>
</dbReference>
<protein>
    <submittedName>
        <fullName evidence="7">GntG family PLP-dependent aldolase</fullName>
    </submittedName>
</protein>
<comment type="similarity">
    <text evidence="2">Belongs to the threonine aldolase family.</text>
</comment>
<dbReference type="Proteomes" id="UP001220610">
    <property type="component" value="Chromosome"/>
</dbReference>
<evidence type="ECO:0000313" key="8">
    <source>
        <dbReference type="Proteomes" id="UP001220610"/>
    </source>
</evidence>
<dbReference type="PANTHER" id="PTHR48097">
    <property type="entry name" value="L-THREONINE ALDOLASE-RELATED"/>
    <property type="match status" value="1"/>
</dbReference>
<comment type="cofactor">
    <cofactor evidence="1">
        <name>pyridoxal 5'-phosphate</name>
        <dbReference type="ChEBI" id="CHEBI:597326"/>
    </cofactor>
</comment>
<evidence type="ECO:0000256" key="5">
    <source>
        <dbReference type="PIRSR" id="PIRSR017617-1"/>
    </source>
</evidence>
<name>A0AAJ5WSK6_9BACT</name>
<dbReference type="Gene3D" id="3.40.640.10">
    <property type="entry name" value="Type I PLP-dependent aspartate aminotransferase-like (Major domain)"/>
    <property type="match status" value="1"/>
</dbReference>
<dbReference type="SUPFAM" id="SSF53383">
    <property type="entry name" value="PLP-dependent transferases"/>
    <property type="match status" value="1"/>
</dbReference>
<feature type="domain" description="Aromatic amino acid beta-eliminating lyase/threonine aldolase" evidence="6">
    <location>
        <begin position="5"/>
        <end position="274"/>
    </location>
</feature>
<dbReference type="GO" id="GO:0006545">
    <property type="term" value="P:glycine biosynthetic process"/>
    <property type="evidence" value="ECO:0007669"/>
    <property type="project" value="TreeGrafter"/>
</dbReference>
<proteinExistence type="inferred from homology"/>
<dbReference type="NCBIfam" id="NF041359">
    <property type="entry name" value="GntG_guanitoxin"/>
    <property type="match status" value="1"/>
</dbReference>
<dbReference type="InterPro" id="IPR015422">
    <property type="entry name" value="PyrdxlP-dep_Trfase_small"/>
</dbReference>
<keyword evidence="3" id="KW-0663">Pyridoxal phosphate</keyword>
<dbReference type="PANTHER" id="PTHR48097:SF9">
    <property type="entry name" value="L-THREONINE ALDOLASE"/>
    <property type="match status" value="1"/>
</dbReference>
<evidence type="ECO:0000256" key="1">
    <source>
        <dbReference type="ARBA" id="ARBA00001933"/>
    </source>
</evidence>
<dbReference type="InterPro" id="IPR023603">
    <property type="entry name" value="Low_specificity_L-TA-like"/>
</dbReference>